<name>A0ABT1KGQ9_9MICO</name>
<keyword evidence="2" id="KW-1185">Reference proteome</keyword>
<protein>
    <submittedName>
        <fullName evidence="1">Uncharacterized protein</fullName>
    </submittedName>
</protein>
<sequence length="49" mass="4927">MRPEFLDRIADLFVTGAHGDGAAVKVDAADGAVLVAFVPNATVDLASAA</sequence>
<comment type="caution">
    <text evidence="1">The sequence shown here is derived from an EMBL/GenBank/DDBJ whole genome shotgun (WGS) entry which is preliminary data.</text>
</comment>
<proteinExistence type="predicted"/>
<evidence type="ECO:0000313" key="2">
    <source>
        <dbReference type="Proteomes" id="UP000893823"/>
    </source>
</evidence>
<reference evidence="1" key="1">
    <citation type="submission" date="2022-06" db="EMBL/GenBank/DDBJ databases">
        <title>Genomic Encyclopedia of Type Strains, Phase III (KMG-III): the genomes of soil and plant-associated and newly described type strains.</title>
        <authorList>
            <person name="Whitman W."/>
        </authorList>
    </citation>
    <scope>NUCLEOTIDE SEQUENCE</scope>
    <source>
        <strain evidence="1">CPCC 202695</strain>
    </source>
</reference>
<dbReference type="Proteomes" id="UP000893823">
    <property type="component" value="Unassembled WGS sequence"/>
</dbReference>
<dbReference type="RefSeq" id="WP_157674981.1">
    <property type="nucleotide sequence ID" value="NZ_BMDN01000001.1"/>
</dbReference>
<evidence type="ECO:0000313" key="1">
    <source>
        <dbReference type="EMBL" id="MCP2366067.1"/>
    </source>
</evidence>
<accession>A0ABT1KGQ9</accession>
<dbReference type="EMBL" id="SODL02000001">
    <property type="protein sequence ID" value="MCP2366067.1"/>
    <property type="molecule type" value="Genomic_DNA"/>
</dbReference>
<organism evidence="1 2">
    <name type="scientific">Agromyces flavus</name>
    <dbReference type="NCBI Taxonomy" id="589382"/>
    <lineage>
        <taxon>Bacteria</taxon>
        <taxon>Bacillati</taxon>
        <taxon>Actinomycetota</taxon>
        <taxon>Actinomycetes</taxon>
        <taxon>Micrococcales</taxon>
        <taxon>Microbacteriaceae</taxon>
        <taxon>Agromyces</taxon>
    </lineage>
</organism>
<gene>
    <name evidence="1" type="ORF">BCL57_000209</name>
</gene>